<comment type="caution">
    <text evidence="2">The sequence shown here is derived from an EMBL/GenBank/DDBJ whole genome shotgun (WGS) entry which is preliminary data.</text>
</comment>
<dbReference type="InterPro" id="IPR029787">
    <property type="entry name" value="Nucleotide_cyclase"/>
</dbReference>
<dbReference type="GO" id="GO:0009190">
    <property type="term" value="P:cyclic nucleotide biosynthetic process"/>
    <property type="evidence" value="ECO:0007669"/>
    <property type="project" value="InterPro"/>
</dbReference>
<dbReference type="GO" id="GO:0035556">
    <property type="term" value="P:intracellular signal transduction"/>
    <property type="evidence" value="ECO:0007669"/>
    <property type="project" value="InterPro"/>
</dbReference>
<dbReference type="PROSITE" id="PS50125">
    <property type="entry name" value="GUANYLATE_CYCLASE_2"/>
    <property type="match status" value="1"/>
</dbReference>
<protein>
    <recommendedName>
        <fullName evidence="1">Guanylate cyclase domain-containing protein</fullName>
    </recommendedName>
</protein>
<name>A0A1J5P362_9ZZZZ</name>
<evidence type="ECO:0000259" key="1">
    <source>
        <dbReference type="PROSITE" id="PS50125"/>
    </source>
</evidence>
<dbReference type="Gene3D" id="3.30.70.1230">
    <property type="entry name" value="Nucleotide cyclase"/>
    <property type="match status" value="1"/>
</dbReference>
<evidence type="ECO:0000313" key="2">
    <source>
        <dbReference type="EMBL" id="OIQ65514.1"/>
    </source>
</evidence>
<dbReference type="SUPFAM" id="SSF55073">
    <property type="entry name" value="Nucleotide cyclase"/>
    <property type="match status" value="1"/>
</dbReference>
<accession>A0A1J5P362</accession>
<dbReference type="AlphaFoldDB" id="A0A1J5P362"/>
<gene>
    <name evidence="2" type="ORF">GALL_529270</name>
</gene>
<dbReference type="InterPro" id="IPR001054">
    <property type="entry name" value="A/G_cyclase"/>
</dbReference>
<organism evidence="2">
    <name type="scientific">mine drainage metagenome</name>
    <dbReference type="NCBI Taxonomy" id="410659"/>
    <lineage>
        <taxon>unclassified sequences</taxon>
        <taxon>metagenomes</taxon>
        <taxon>ecological metagenomes</taxon>
    </lineage>
</organism>
<reference evidence="2" key="1">
    <citation type="submission" date="2016-10" db="EMBL/GenBank/DDBJ databases">
        <title>Sequence of Gallionella enrichment culture.</title>
        <authorList>
            <person name="Poehlein A."/>
            <person name="Muehling M."/>
            <person name="Daniel R."/>
        </authorList>
    </citation>
    <scope>NUCLEOTIDE SEQUENCE</scope>
</reference>
<sequence>MQLSAGAGLWIGPVVEGFFGAQSVQIHDVIGDTVNTAKRLCDQAQGGQLLVGPLERLADESAPQRRIQVKGKHQPVTAACYLVEATPPGKF</sequence>
<feature type="domain" description="Guanylate cyclase" evidence="1">
    <location>
        <begin position="1"/>
        <end position="41"/>
    </location>
</feature>
<dbReference type="Pfam" id="PF00211">
    <property type="entry name" value="Guanylate_cyc"/>
    <property type="match status" value="1"/>
</dbReference>
<dbReference type="EMBL" id="MLJW01007265">
    <property type="protein sequence ID" value="OIQ65514.1"/>
    <property type="molecule type" value="Genomic_DNA"/>
</dbReference>
<proteinExistence type="predicted"/>